<reference evidence="3" key="1">
    <citation type="submission" date="2016-10" db="EMBL/GenBank/DDBJ databases">
        <authorList>
            <person name="Varghese N."/>
            <person name="Submissions S."/>
        </authorList>
    </citation>
    <scope>NUCLEOTIDE SEQUENCE [LARGE SCALE GENOMIC DNA]</scope>
    <source>
        <strain evidence="3">DSM 17934</strain>
    </source>
</reference>
<keyword evidence="3" id="KW-1185">Reference proteome</keyword>
<dbReference type="STRING" id="402734.SAMN05660918_2155"/>
<name>A0A1H6VA50_9FLAO</name>
<protein>
    <submittedName>
        <fullName evidence="2">YtxH-like protein</fullName>
    </submittedName>
</protein>
<keyword evidence="1" id="KW-0472">Membrane</keyword>
<dbReference type="OrthoDB" id="676025at2"/>
<dbReference type="InterPro" id="IPR024623">
    <property type="entry name" value="YtxH"/>
</dbReference>
<sequence length="73" mass="7874">MKTNKVILGIISGMAIGAVLGVLFAPDKGTNTRKKIAKKGSNLEKGVKSQLDYLTNKISNKIKETKETIEGNQ</sequence>
<evidence type="ECO:0000256" key="1">
    <source>
        <dbReference type="SAM" id="Phobius"/>
    </source>
</evidence>
<dbReference type="Pfam" id="PF12732">
    <property type="entry name" value="YtxH"/>
    <property type="match status" value="1"/>
</dbReference>
<accession>A0A1H6VA50</accession>
<evidence type="ECO:0000313" key="2">
    <source>
        <dbReference type="EMBL" id="SEJ01428.1"/>
    </source>
</evidence>
<organism evidence="2 3">
    <name type="scientific">Flavobacterium terrigena</name>
    <dbReference type="NCBI Taxonomy" id="402734"/>
    <lineage>
        <taxon>Bacteria</taxon>
        <taxon>Pseudomonadati</taxon>
        <taxon>Bacteroidota</taxon>
        <taxon>Flavobacteriia</taxon>
        <taxon>Flavobacteriales</taxon>
        <taxon>Flavobacteriaceae</taxon>
        <taxon>Flavobacterium</taxon>
    </lineage>
</organism>
<dbReference type="Proteomes" id="UP000199702">
    <property type="component" value="Unassembled WGS sequence"/>
</dbReference>
<feature type="transmembrane region" description="Helical" evidence="1">
    <location>
        <begin position="6"/>
        <end position="25"/>
    </location>
</feature>
<keyword evidence="1" id="KW-0812">Transmembrane</keyword>
<dbReference type="RefSeq" id="WP_091312970.1">
    <property type="nucleotide sequence ID" value="NZ_CBCSJU010000006.1"/>
</dbReference>
<gene>
    <name evidence="2" type="ORF">SAMN05660918_2155</name>
</gene>
<dbReference type="AlphaFoldDB" id="A0A1H6VA50"/>
<keyword evidence="1" id="KW-1133">Transmembrane helix</keyword>
<evidence type="ECO:0000313" key="3">
    <source>
        <dbReference type="Proteomes" id="UP000199702"/>
    </source>
</evidence>
<proteinExistence type="predicted"/>
<dbReference type="EMBL" id="FNYA01000005">
    <property type="protein sequence ID" value="SEJ01428.1"/>
    <property type="molecule type" value="Genomic_DNA"/>
</dbReference>